<comment type="caution">
    <text evidence="1">The sequence shown here is derived from an EMBL/GenBank/DDBJ whole genome shotgun (WGS) entry which is preliminary data.</text>
</comment>
<gene>
    <name evidence="1" type="ORF">ENO34_04105</name>
</gene>
<reference evidence="1" key="1">
    <citation type="journal article" date="2020" name="mSystems">
        <title>Genome- and Community-Level Interaction Insights into Carbon Utilization and Element Cycling Functions of Hydrothermarchaeota in Hydrothermal Sediment.</title>
        <authorList>
            <person name="Zhou Z."/>
            <person name="Liu Y."/>
            <person name="Xu W."/>
            <person name="Pan J."/>
            <person name="Luo Z.H."/>
            <person name="Li M."/>
        </authorList>
    </citation>
    <scope>NUCLEOTIDE SEQUENCE [LARGE SCALE GENOMIC DNA]</scope>
    <source>
        <strain evidence="1">SpSt-1257</strain>
    </source>
</reference>
<name>A0A831YB82_9AQUI</name>
<dbReference type="Proteomes" id="UP000885621">
    <property type="component" value="Unassembled WGS sequence"/>
</dbReference>
<dbReference type="AlphaFoldDB" id="A0A831YB82"/>
<dbReference type="EMBL" id="DSFC01000237">
    <property type="protein sequence ID" value="HEV09565.1"/>
    <property type="molecule type" value="Genomic_DNA"/>
</dbReference>
<proteinExistence type="predicted"/>
<evidence type="ECO:0000313" key="1">
    <source>
        <dbReference type="EMBL" id="HEV09565.1"/>
    </source>
</evidence>
<organism evidence="1">
    <name type="scientific">Sulfurihydrogenibium azorense</name>
    <dbReference type="NCBI Taxonomy" id="309806"/>
    <lineage>
        <taxon>Bacteria</taxon>
        <taxon>Pseudomonadati</taxon>
        <taxon>Aquificota</taxon>
        <taxon>Aquificia</taxon>
        <taxon>Aquificales</taxon>
        <taxon>Hydrogenothermaceae</taxon>
        <taxon>Sulfurihydrogenibium</taxon>
    </lineage>
</organism>
<protein>
    <submittedName>
        <fullName evidence="1">Uncharacterized protein</fullName>
    </submittedName>
</protein>
<sequence length="109" mass="12863">MSWIEKEFNIKGIATDVNTFEWEEEDWVNKAPVVLTKVAKRPGGFTLHMKGITQDLEWYFSKGLTNIYFKDNGKTLRIEHEDGTYYVDLQASKELYEFLKEFVEEEESV</sequence>
<accession>A0A831YB82</accession>